<dbReference type="AlphaFoldDB" id="A0A6C0CYI1"/>
<dbReference type="GO" id="GO:0006351">
    <property type="term" value="P:DNA-templated transcription"/>
    <property type="evidence" value="ECO:0007669"/>
    <property type="project" value="InterPro"/>
</dbReference>
<dbReference type="Gene3D" id="3.30.1490.180">
    <property type="entry name" value="RNA polymerase ii"/>
    <property type="match status" value="2"/>
</dbReference>
<dbReference type="SMART" id="SM00663">
    <property type="entry name" value="RPOLA_N"/>
    <property type="match status" value="1"/>
</dbReference>
<dbReference type="GO" id="GO:0003899">
    <property type="term" value="F:DNA-directed RNA polymerase activity"/>
    <property type="evidence" value="ECO:0007669"/>
    <property type="project" value="UniProtKB-EC"/>
</dbReference>
<dbReference type="InterPro" id="IPR000722">
    <property type="entry name" value="RNA_pol_asu"/>
</dbReference>
<dbReference type="PANTHER" id="PTHR19376:SF37">
    <property type="entry name" value="DNA-DIRECTED RNA POLYMERASE II SUBUNIT RPB1"/>
    <property type="match status" value="1"/>
</dbReference>
<dbReference type="InterPro" id="IPR007868">
    <property type="entry name" value="Hom_end_hint"/>
</dbReference>
<dbReference type="Pfam" id="PF04997">
    <property type="entry name" value="RNA_pol_Rpb1_1"/>
    <property type="match status" value="1"/>
</dbReference>
<evidence type="ECO:0000256" key="4">
    <source>
        <dbReference type="ARBA" id="ARBA00022695"/>
    </source>
</evidence>
<reference evidence="7" key="1">
    <citation type="journal article" date="2020" name="Nature">
        <title>Giant virus diversity and host interactions through global metagenomics.</title>
        <authorList>
            <person name="Schulz F."/>
            <person name="Roux S."/>
            <person name="Paez-Espino D."/>
            <person name="Jungbluth S."/>
            <person name="Walsh D.A."/>
            <person name="Denef V.J."/>
            <person name="McMahon K.D."/>
            <person name="Konstantinidis K.T."/>
            <person name="Eloe-Fadrosh E.A."/>
            <person name="Kyrpides N.C."/>
            <person name="Woyke T."/>
        </authorList>
    </citation>
    <scope>NUCLEOTIDE SEQUENCE</scope>
    <source>
        <strain evidence="7">GVMAG-M-3300023174-102</strain>
    </source>
</reference>
<accession>A0A6C0CYI1</accession>
<dbReference type="Pfam" id="PF05203">
    <property type="entry name" value="Hom_end_hint"/>
    <property type="match status" value="1"/>
</dbReference>
<dbReference type="GO" id="GO:0030908">
    <property type="term" value="P:protein splicing"/>
    <property type="evidence" value="ECO:0007669"/>
    <property type="project" value="InterPro"/>
</dbReference>
<evidence type="ECO:0000259" key="6">
    <source>
        <dbReference type="PROSITE" id="PS50819"/>
    </source>
</evidence>
<dbReference type="PROSITE" id="PS50819">
    <property type="entry name" value="INTEIN_ENDONUCLEASE"/>
    <property type="match status" value="1"/>
</dbReference>
<dbReference type="InterPro" id="IPR004042">
    <property type="entry name" value="Intein_endonuc_central"/>
</dbReference>
<dbReference type="InterPro" id="IPR044893">
    <property type="entry name" value="RNA_pol_Rpb1_clamp_domain"/>
</dbReference>
<evidence type="ECO:0000313" key="7">
    <source>
        <dbReference type="EMBL" id="QHT09578.1"/>
    </source>
</evidence>
<keyword evidence="2" id="KW-0240">DNA-directed RNA polymerase</keyword>
<proteinExistence type="predicted"/>
<dbReference type="SUPFAM" id="SSF64484">
    <property type="entry name" value="beta and beta-prime subunits of DNA dependent RNA-polymerase"/>
    <property type="match status" value="2"/>
</dbReference>
<dbReference type="EC" id="2.7.7.6" evidence="1"/>
<dbReference type="Gene3D" id="2.40.40.20">
    <property type="match status" value="2"/>
</dbReference>
<dbReference type="Gene3D" id="2.170.16.10">
    <property type="entry name" value="Hedgehog/Intein (Hint) domain"/>
    <property type="match status" value="1"/>
</dbReference>
<dbReference type="PANTHER" id="PTHR19376">
    <property type="entry name" value="DNA-DIRECTED RNA POLYMERASE"/>
    <property type="match status" value="1"/>
</dbReference>
<dbReference type="Pfam" id="PF00623">
    <property type="entry name" value="RNA_pol_Rpb1_2"/>
    <property type="match status" value="1"/>
</dbReference>
<name>A0A6C0CYI1_9ZZZZ</name>
<protein>
    <recommendedName>
        <fullName evidence="1">DNA-directed RNA polymerase</fullName>
        <ecNumber evidence="1">2.7.7.6</ecNumber>
    </recommendedName>
</protein>
<keyword evidence="5" id="KW-0804">Transcription</keyword>
<dbReference type="Gene3D" id="4.10.860.120">
    <property type="entry name" value="RNA polymerase II, clamp domain"/>
    <property type="match status" value="1"/>
</dbReference>
<dbReference type="GO" id="GO:0003677">
    <property type="term" value="F:DNA binding"/>
    <property type="evidence" value="ECO:0007669"/>
    <property type="project" value="InterPro"/>
</dbReference>
<dbReference type="SUPFAM" id="SSF55608">
    <property type="entry name" value="Homing endonucleases"/>
    <property type="match status" value="1"/>
</dbReference>
<dbReference type="InterPro" id="IPR027434">
    <property type="entry name" value="Homing_endonucl"/>
</dbReference>
<dbReference type="SUPFAM" id="SSF51294">
    <property type="entry name" value="Hedgehog/intein (Hint) domain"/>
    <property type="match status" value="1"/>
</dbReference>
<keyword evidence="3" id="KW-0808">Transferase</keyword>
<dbReference type="EMBL" id="MN739513">
    <property type="protein sequence ID" value="QHT09578.1"/>
    <property type="molecule type" value="Genomic_DNA"/>
</dbReference>
<dbReference type="InterPro" id="IPR045867">
    <property type="entry name" value="DNA-dir_RpoC_beta_prime"/>
</dbReference>
<evidence type="ECO:0000256" key="2">
    <source>
        <dbReference type="ARBA" id="ARBA00022478"/>
    </source>
</evidence>
<dbReference type="GO" id="GO:0004519">
    <property type="term" value="F:endonuclease activity"/>
    <property type="evidence" value="ECO:0007669"/>
    <property type="project" value="InterPro"/>
</dbReference>
<evidence type="ECO:0000256" key="5">
    <source>
        <dbReference type="ARBA" id="ARBA00023163"/>
    </source>
</evidence>
<keyword evidence="4" id="KW-0548">Nucleotidyltransferase</keyword>
<evidence type="ECO:0000256" key="3">
    <source>
        <dbReference type="ARBA" id="ARBA00022679"/>
    </source>
</evidence>
<feature type="domain" description="DOD-type homing endonuclease" evidence="6">
    <location>
        <begin position="403"/>
        <end position="599"/>
    </location>
</feature>
<dbReference type="InterPro" id="IPR007080">
    <property type="entry name" value="RNA_pol_Rpb1_1"/>
</dbReference>
<dbReference type="Gene3D" id="3.10.28.10">
    <property type="entry name" value="Homing endonucleases"/>
    <property type="match status" value="1"/>
</dbReference>
<organism evidence="7">
    <name type="scientific">viral metagenome</name>
    <dbReference type="NCBI Taxonomy" id="1070528"/>
    <lineage>
        <taxon>unclassified sequences</taxon>
        <taxon>metagenomes</taxon>
        <taxon>organismal metagenomes</taxon>
    </lineage>
</organism>
<sequence length="913" mass="104093">MNQDVKEIENITFSVYSKDEIEKMAVCKIDNTKRSGPGSVYDERMGTLDNTKQCVTCLANSDVCVGHFGYIALNEAIVHPLYYKQVISFFKCFCTKCNKLLLLKDQIYLNGLNKYKGNSRFLKILEKIEKVDICCQDGCNNNQPEIKHNVIDGVISMIYTDTQKNKVTIALTVDEIKKTFENVTDEDVELLGFNPNLVHPRNFIMTNLLVLPPADRPFVKADGNICDDDITNQYCLHHNTEVILWNGDIKMACDIIPGDKLIGDDGKITTVLDVCEGFDELFEVRQQNGDNYIVNSKHKLTLKFSGHKTIFYNKSKDAYQIIFYDVKKKTRCIRSVCLHENKGRKGEIRSIDYRKDLINDIDTFDISIEEYMKMNISTQKMFKGIKCPLVNWEKKEVLIDPYILGMWLGDGSSRGNGFSSNDHELVHKWVEWARSNNAEVYHTGSCSFNIRLRGRGWKGKSCVGSFESSNKNCKGCSKKISYACSSDEELEKLGIKRLIKLIPGNIYIKQTYKKGDCINPLKVLLKKYNLVSSNYKGTYKHIPQDYIINDRETRLNLLAGLIDTNGILFGKGSISITQAIPEHQNIIDGIITLVRSLGFSCFITEELKYGKIGLYKKLVISGDHLSDIPIILDRKKQVRNNKKNVLTTGISIIPFGKGKYNGFKVDNTNNRFLLKDFTITHNCEIIKANNHLGDSILSTSIDETNRQKYIQTLKFRILTLFNNSSGRASHTTNGRPIKGIKERITGKEGQIRNNIMGKRCNQSARTVIGPDPTLKLGELAVPREMAEILTVPVKVAPFNIEILTQIVNSGRANYVLKNNGKTRINLERALFRKGTELLYGDIIYRQNGDQIRVETGKERLKDGDRVKRNEEFLVDLKYPTRREYKLEIGDIVERKLMNRDIVLLNRQPTLKIM</sequence>
<dbReference type="GO" id="GO:0005665">
    <property type="term" value="C:RNA polymerase II, core complex"/>
    <property type="evidence" value="ECO:0007669"/>
    <property type="project" value="TreeGrafter"/>
</dbReference>
<dbReference type="InterPro" id="IPR006592">
    <property type="entry name" value="RNA_pol_N"/>
</dbReference>
<dbReference type="InterPro" id="IPR036844">
    <property type="entry name" value="Hint_dom_sf"/>
</dbReference>
<evidence type="ECO:0000256" key="1">
    <source>
        <dbReference type="ARBA" id="ARBA00012418"/>
    </source>
</evidence>